<dbReference type="AlphaFoldDB" id="A0A100Y9M8"/>
<dbReference type="Gene3D" id="3.40.50.300">
    <property type="entry name" value="P-loop containing nucleotide triphosphate hydrolases"/>
    <property type="match status" value="1"/>
</dbReference>
<dbReference type="Proteomes" id="UP000054011">
    <property type="component" value="Unassembled WGS sequence"/>
</dbReference>
<dbReference type="SUPFAM" id="SSF52540">
    <property type="entry name" value="P-loop containing nucleoside triphosphate hydrolases"/>
    <property type="match status" value="1"/>
</dbReference>
<dbReference type="InterPro" id="IPR042197">
    <property type="entry name" value="Apaf_helical"/>
</dbReference>
<dbReference type="PRINTS" id="PR00364">
    <property type="entry name" value="DISEASERSIST"/>
</dbReference>
<dbReference type="PANTHER" id="PTHR47691:SF3">
    <property type="entry name" value="HTH-TYPE TRANSCRIPTIONAL REGULATOR RV0890C-RELATED"/>
    <property type="match status" value="1"/>
</dbReference>
<dbReference type="InterPro" id="IPR027417">
    <property type="entry name" value="P-loop_NTPase"/>
</dbReference>
<evidence type="ECO:0000313" key="2">
    <source>
        <dbReference type="Proteomes" id="UP000054011"/>
    </source>
</evidence>
<evidence type="ECO:0000313" key="1">
    <source>
        <dbReference type="EMBL" id="KUH40198.1"/>
    </source>
</evidence>
<gene>
    <name evidence="1" type="ORF">ATE80_02510</name>
</gene>
<name>A0A100Y9M8_9ACTN</name>
<reference evidence="1 2" key="1">
    <citation type="submission" date="2015-11" db="EMBL/GenBank/DDBJ databases">
        <title>Genome-wide analysis reveals the secondary metabolome in Streptomyces kanasensis ZX01.</title>
        <authorList>
            <person name="Zhang G."/>
            <person name="Han L."/>
            <person name="Feng J."/>
            <person name="Zhang X."/>
        </authorList>
    </citation>
    <scope>NUCLEOTIDE SEQUENCE [LARGE SCALE GENOMIC DNA]</scope>
    <source>
        <strain evidence="1 2">ZX01</strain>
    </source>
</reference>
<dbReference type="OrthoDB" id="3349744at2"/>
<proteinExistence type="predicted"/>
<dbReference type="STRING" id="936756.ATE80_02510"/>
<protein>
    <submittedName>
        <fullName evidence="1">Uncharacterized protein</fullName>
    </submittedName>
</protein>
<dbReference type="GO" id="GO:0043531">
    <property type="term" value="F:ADP binding"/>
    <property type="evidence" value="ECO:0007669"/>
    <property type="project" value="InterPro"/>
</dbReference>
<dbReference type="RefSeq" id="WP_058940436.1">
    <property type="nucleotide sequence ID" value="NZ_LNSV01000004.1"/>
</dbReference>
<sequence>MSEERGRGRRDGHAHDEVRNEISGGVFLGPVVQGRDVTVQLPRPVPVALSGLPPASGTFTGREAELTALLRELAPGVRQQAVLVSAVAGLGGVGKTELVVQTAKRAMDEEGWFPGGVLFIDMLGYDAESPLTPEHALDHLLRALGTPPERIPPDLQGRSLLYRSTLSALAAAGRRVLVVVDNASSEDQVRPLLPSDGATATLVTSRDNLDVGARLHDLAALDEAASVELLDRALRAARGPGDTRVADAPDHAAVTARLCGGLPLALRIIAALLADSPTRPLASLTTLLTEQHSRLDRLRRRDRSVRAAFDLSYRRLSPRHSRLLRLLPLNPGPDISTESAARLAGVALAEAEELLLDLADTHLVDPGPAWGRWRLHDLVRLYAAEQGLAHAVGDDRHAAQTRLHRHYVVSCWDARSRMFRPYRLFPRFSGASRFASPEDAEAWFAAERVNLVSVITADPPLGHPWTSTVLAWFLAVYLSWEHLGDDLRAITATVRNTADQPGGSSRAVRLALFDLGYEQRRMGLSNAAIHTLLHAAALARDAGERRTEARVLDEIRHALHKLDVRWATLTPAAHQAIEEYVFGHVTGLEPLHTDRADPWGCGCRACWERLLARARSQGRPPRRPG</sequence>
<organism evidence="1 2">
    <name type="scientific">Streptomyces kanasensis</name>
    <dbReference type="NCBI Taxonomy" id="936756"/>
    <lineage>
        <taxon>Bacteria</taxon>
        <taxon>Bacillati</taxon>
        <taxon>Actinomycetota</taxon>
        <taxon>Actinomycetes</taxon>
        <taxon>Kitasatosporales</taxon>
        <taxon>Streptomycetaceae</taxon>
        <taxon>Streptomyces</taxon>
    </lineage>
</organism>
<dbReference type="EMBL" id="LNSV01000004">
    <property type="protein sequence ID" value="KUH40198.1"/>
    <property type="molecule type" value="Genomic_DNA"/>
</dbReference>
<accession>A0A100Y9M8</accession>
<comment type="caution">
    <text evidence="1">The sequence shown here is derived from an EMBL/GenBank/DDBJ whole genome shotgun (WGS) entry which is preliminary data.</text>
</comment>
<keyword evidence="2" id="KW-1185">Reference proteome</keyword>
<dbReference type="PANTHER" id="PTHR47691">
    <property type="entry name" value="REGULATOR-RELATED"/>
    <property type="match status" value="1"/>
</dbReference>
<dbReference type="Gene3D" id="1.10.8.430">
    <property type="entry name" value="Helical domain of apoptotic protease-activating factors"/>
    <property type="match status" value="1"/>
</dbReference>